<gene>
    <name evidence="3" type="ORF">N0V89_001179</name>
</gene>
<evidence type="ECO:0000256" key="1">
    <source>
        <dbReference type="SAM" id="MobiDB-lite"/>
    </source>
</evidence>
<reference evidence="3" key="1">
    <citation type="submission" date="2022-10" db="EMBL/GenBank/DDBJ databases">
        <title>Tapping the CABI collections for fungal endophytes: first genome assemblies for Collariella, Neodidymelliopsis, Ascochyta clinopodiicola, Didymella pomorum, Didymosphaeria variabile, Neocosmospora piperis and Neocucurbitaria cava.</title>
        <authorList>
            <person name="Hill R."/>
        </authorList>
    </citation>
    <scope>NUCLEOTIDE SEQUENCE</scope>
    <source>
        <strain evidence="3">IMI 356815</strain>
    </source>
</reference>
<proteinExistence type="predicted"/>
<evidence type="ECO:0000256" key="2">
    <source>
        <dbReference type="SAM" id="Phobius"/>
    </source>
</evidence>
<dbReference type="AlphaFoldDB" id="A0A9W8XW19"/>
<dbReference type="GeneID" id="80904709"/>
<comment type="caution">
    <text evidence="3">The sequence shown here is derived from an EMBL/GenBank/DDBJ whole genome shotgun (WGS) entry which is preliminary data.</text>
</comment>
<evidence type="ECO:0000313" key="3">
    <source>
        <dbReference type="EMBL" id="KAJ4360613.1"/>
    </source>
</evidence>
<protein>
    <submittedName>
        <fullName evidence="3">Uncharacterized protein</fullName>
    </submittedName>
</protein>
<keyword evidence="2" id="KW-0812">Transmembrane</keyword>
<keyword evidence="4" id="KW-1185">Reference proteome</keyword>
<dbReference type="RefSeq" id="XP_056076815.1">
    <property type="nucleotide sequence ID" value="XM_056209993.1"/>
</dbReference>
<sequence length="627" mass="68522">MQDSPFTFGCSPGQGAPLNTTHATYSTLDVPEPSAGIASGQNVRTTFASGLSAALSPRTALTNVNIDTPHDSQGSSARDGKIEVPLPAANDRGTTIPVLQEERHTIPVGSSRTSRRVGRRNADRRKDKLPSVLYDKEPLHDGGYRLVFQAGGREASFLEYHPQTSRNSKNDVSSADFSVEYHAVRALMNMEKQGSSTSTPGPSTASLTSLAKNRFSVGDVPVSSQQQERTQAIKEDVDIQVPNHEPAVIGTNLSDVGSANEGHQAVTRESTDSLHFYTIRSVGLDPLDNVNSAVDVLKQTPVPVATGFPQIQGILEDDRAHTYVPDEVLLSPGIIHNQNTNTEARRVARRKTIEELKAKSGTKPQTQTTKRTPSIAMNDTTEGVDLPNHVHRNMSWYQLLWTLLGLLLLGLYYNILIPTGQACLNRTPGVLNFVCNAVVSAAHGVAAARGCIRPTQPPEPTQHESHWSPQTANNDQGSLAMLTTVASGFSSLRSPLNKQHVHGANFAAPEVSRGEPACYSNPSATRLPPYTRQPFSPSASCHEPSWHSHSSTARFRRYTHQPPVPFAPQTSFREDRYPLTSLNAYGHPQTNYVYGDRARNLAKLDTPSPYRNAEYWDEVPQRSYNFS</sequence>
<accession>A0A9W8XW19</accession>
<dbReference type="EMBL" id="JAPEUX010000001">
    <property type="protein sequence ID" value="KAJ4360613.1"/>
    <property type="molecule type" value="Genomic_DNA"/>
</dbReference>
<evidence type="ECO:0000313" key="4">
    <source>
        <dbReference type="Proteomes" id="UP001140513"/>
    </source>
</evidence>
<feature type="transmembrane region" description="Helical" evidence="2">
    <location>
        <begin position="396"/>
        <end position="416"/>
    </location>
</feature>
<organism evidence="3 4">
    <name type="scientific">Didymosphaeria variabile</name>
    <dbReference type="NCBI Taxonomy" id="1932322"/>
    <lineage>
        <taxon>Eukaryota</taxon>
        <taxon>Fungi</taxon>
        <taxon>Dikarya</taxon>
        <taxon>Ascomycota</taxon>
        <taxon>Pezizomycotina</taxon>
        <taxon>Dothideomycetes</taxon>
        <taxon>Pleosporomycetidae</taxon>
        <taxon>Pleosporales</taxon>
        <taxon>Massarineae</taxon>
        <taxon>Didymosphaeriaceae</taxon>
        <taxon>Didymosphaeria</taxon>
    </lineage>
</organism>
<feature type="region of interest" description="Disordered" evidence="1">
    <location>
        <begin position="106"/>
        <end position="126"/>
    </location>
</feature>
<keyword evidence="2" id="KW-1133">Transmembrane helix</keyword>
<name>A0A9W8XW19_9PLEO</name>
<keyword evidence="2" id="KW-0472">Membrane</keyword>
<dbReference type="Proteomes" id="UP001140513">
    <property type="component" value="Unassembled WGS sequence"/>
</dbReference>